<evidence type="ECO:0000313" key="4">
    <source>
        <dbReference type="Proteomes" id="UP000001064"/>
    </source>
</evidence>
<dbReference type="Gene3D" id="3.90.180.10">
    <property type="entry name" value="Medium-chain alcohol dehydrogenases, catalytic domain"/>
    <property type="match status" value="1"/>
</dbReference>
<dbReference type="eggNOG" id="KOG1196">
    <property type="taxonomic scope" value="Eukaryota"/>
</dbReference>
<proteinExistence type="predicted"/>
<dbReference type="Proteomes" id="UP000001064">
    <property type="component" value="Unassembled WGS sequence"/>
</dbReference>
<keyword evidence="1" id="KW-0560">Oxidoreductase</keyword>
<dbReference type="GeneID" id="10500516"/>
<sequence>MTEIRELILDKFFSPNGGIPDQKDFKVTTSKFDENKPLEKDQILINLEYISVDPYLRARMQGVHTFVDPFKLHEPINSGCVAKVLKSNCPRFKAGDHVSGYFNWQEKQIVNVTKEVVKVDPNLAPLPHFVGVLGMTGLTAYFGLVLIGKPKKGETIVVSAAGGAVGSIVGQIGKILGCRVVGICGSDEKAKFLKSEFGFDEVVNYKSSTYEKDLKNACPKGIDIYFENVGGKIADPILFLINKHARIPVCGTISTYNAPIEKDIGQRAQYFIFSKQALMQGFLVFDYSEQETNEALKHLSQWIKEGKLKEKNVIFKGYDHIIEAFTKLFNTTNNTNIGKVVIDVTDQSGSSKAQQ</sequence>
<dbReference type="OMA" id="WMSDIPQ"/>
<organism evidence="3 4">
    <name type="scientific">Dictyostelium purpureum</name>
    <name type="common">Slime mold</name>
    <dbReference type="NCBI Taxonomy" id="5786"/>
    <lineage>
        <taxon>Eukaryota</taxon>
        <taxon>Amoebozoa</taxon>
        <taxon>Evosea</taxon>
        <taxon>Eumycetozoa</taxon>
        <taxon>Dictyostelia</taxon>
        <taxon>Dictyosteliales</taxon>
        <taxon>Dictyosteliaceae</taxon>
        <taxon>Dictyostelium</taxon>
    </lineage>
</organism>
<dbReference type="EMBL" id="GL871043">
    <property type="protein sequence ID" value="EGC35901.1"/>
    <property type="molecule type" value="Genomic_DNA"/>
</dbReference>
<name>F0ZJH5_DICPU</name>
<dbReference type="SUPFAM" id="SSF50129">
    <property type="entry name" value="GroES-like"/>
    <property type="match status" value="1"/>
</dbReference>
<feature type="domain" description="Enoyl reductase (ER)" evidence="2">
    <location>
        <begin position="18"/>
        <end position="342"/>
    </location>
</feature>
<dbReference type="GO" id="GO:0016628">
    <property type="term" value="F:oxidoreductase activity, acting on the CH-CH group of donors, NAD or NADP as acceptor"/>
    <property type="evidence" value="ECO:0007669"/>
    <property type="project" value="InterPro"/>
</dbReference>
<accession>F0ZJH5</accession>
<dbReference type="InterPro" id="IPR020843">
    <property type="entry name" value="ER"/>
</dbReference>
<evidence type="ECO:0000256" key="1">
    <source>
        <dbReference type="ARBA" id="ARBA00023002"/>
    </source>
</evidence>
<dbReference type="VEuPathDB" id="AmoebaDB:DICPUDRAFT_91936"/>
<dbReference type="InParanoid" id="F0ZJH5"/>
<dbReference type="CDD" id="cd05288">
    <property type="entry name" value="PGDH"/>
    <property type="match status" value="1"/>
</dbReference>
<dbReference type="SUPFAM" id="SSF51735">
    <property type="entry name" value="NAD(P)-binding Rossmann-fold domains"/>
    <property type="match status" value="1"/>
</dbReference>
<dbReference type="RefSeq" id="XP_003287555.1">
    <property type="nucleotide sequence ID" value="XM_003287507.1"/>
</dbReference>
<dbReference type="OrthoDB" id="809632at2759"/>
<dbReference type="AlphaFoldDB" id="F0ZJH5"/>
<dbReference type="FunFam" id="3.40.50.720:FF:000121">
    <property type="entry name" value="Prostaglandin reductase 2"/>
    <property type="match status" value="1"/>
</dbReference>
<dbReference type="InterPro" id="IPR013149">
    <property type="entry name" value="ADH-like_C"/>
</dbReference>
<evidence type="ECO:0000259" key="2">
    <source>
        <dbReference type="SMART" id="SM00829"/>
    </source>
</evidence>
<dbReference type="Pfam" id="PF00107">
    <property type="entry name" value="ADH_zinc_N"/>
    <property type="match status" value="1"/>
</dbReference>
<dbReference type="FunCoup" id="F0ZJH5">
    <property type="interactions" value="187"/>
</dbReference>
<dbReference type="Gene3D" id="3.40.50.720">
    <property type="entry name" value="NAD(P)-binding Rossmann-like Domain"/>
    <property type="match status" value="1"/>
</dbReference>
<evidence type="ECO:0000313" key="3">
    <source>
        <dbReference type="EMBL" id="EGC35901.1"/>
    </source>
</evidence>
<dbReference type="InterPro" id="IPR041694">
    <property type="entry name" value="ADH_N_2"/>
</dbReference>
<keyword evidence="4" id="KW-1185">Reference proteome</keyword>
<dbReference type="InterPro" id="IPR036291">
    <property type="entry name" value="NAD(P)-bd_dom_sf"/>
</dbReference>
<dbReference type="SMART" id="SM00829">
    <property type="entry name" value="PKS_ER"/>
    <property type="match status" value="1"/>
</dbReference>
<dbReference type="KEGG" id="dpp:DICPUDRAFT_91936"/>
<dbReference type="Pfam" id="PF16884">
    <property type="entry name" value="ADH_N_2"/>
    <property type="match status" value="1"/>
</dbReference>
<dbReference type="InterPro" id="IPR011032">
    <property type="entry name" value="GroES-like_sf"/>
</dbReference>
<protein>
    <recommendedName>
        <fullName evidence="2">Enoyl reductase (ER) domain-containing protein</fullName>
    </recommendedName>
</protein>
<reference evidence="4" key="1">
    <citation type="journal article" date="2011" name="Genome Biol.">
        <title>Comparative genomics of the social amoebae Dictyostelium discoideum and Dictyostelium purpureum.</title>
        <authorList>
            <consortium name="US DOE Joint Genome Institute (JGI-PGF)"/>
            <person name="Sucgang R."/>
            <person name="Kuo A."/>
            <person name="Tian X."/>
            <person name="Salerno W."/>
            <person name="Parikh A."/>
            <person name="Feasley C.L."/>
            <person name="Dalin E."/>
            <person name="Tu H."/>
            <person name="Huang E."/>
            <person name="Barry K."/>
            <person name="Lindquist E."/>
            <person name="Shapiro H."/>
            <person name="Bruce D."/>
            <person name="Schmutz J."/>
            <person name="Salamov A."/>
            <person name="Fey P."/>
            <person name="Gaudet P."/>
            <person name="Anjard C."/>
            <person name="Babu M.M."/>
            <person name="Basu S."/>
            <person name="Bushmanova Y."/>
            <person name="van der Wel H."/>
            <person name="Katoh-Kurasawa M."/>
            <person name="Dinh C."/>
            <person name="Coutinho P.M."/>
            <person name="Saito T."/>
            <person name="Elias M."/>
            <person name="Schaap P."/>
            <person name="Kay R.R."/>
            <person name="Henrissat B."/>
            <person name="Eichinger L."/>
            <person name="Rivero F."/>
            <person name="Putnam N.H."/>
            <person name="West C.M."/>
            <person name="Loomis W.F."/>
            <person name="Chisholm R.L."/>
            <person name="Shaulsky G."/>
            <person name="Strassmann J.E."/>
            <person name="Queller D.C."/>
            <person name="Kuspa A."/>
            <person name="Grigoriev I.V."/>
        </authorList>
    </citation>
    <scope>NUCLEOTIDE SEQUENCE [LARGE SCALE GENOMIC DNA]</scope>
    <source>
        <strain evidence="4">QSDP1</strain>
    </source>
</reference>
<gene>
    <name evidence="3" type="ORF">DICPUDRAFT_91936</name>
</gene>
<dbReference type="InterPro" id="IPR045010">
    <property type="entry name" value="MDR_fam"/>
</dbReference>
<dbReference type="PANTHER" id="PTHR43205">
    <property type="entry name" value="PROSTAGLANDIN REDUCTASE"/>
    <property type="match status" value="1"/>
</dbReference>
<dbReference type="PANTHER" id="PTHR43205:SF7">
    <property type="entry name" value="PROSTAGLANDIN REDUCTASE 1"/>
    <property type="match status" value="1"/>
</dbReference>